<comment type="similarity">
    <text evidence="6">Belongs to the Mrp/NBP35 ATP-binding proteins family.</text>
</comment>
<dbReference type="Pfam" id="PF10609">
    <property type="entry name" value="ParA"/>
    <property type="match status" value="1"/>
</dbReference>
<evidence type="ECO:0000256" key="1">
    <source>
        <dbReference type="ARBA" id="ARBA00022723"/>
    </source>
</evidence>
<accession>A0ABT3X9P6</accession>
<keyword evidence="2 6" id="KW-0547">Nucleotide-binding</keyword>
<dbReference type="SUPFAM" id="SSF52540">
    <property type="entry name" value="P-loop containing nucleoside triphosphate hydrolases"/>
    <property type="match status" value="1"/>
</dbReference>
<keyword evidence="3 6" id="KW-0067">ATP-binding</keyword>
<dbReference type="Gene3D" id="3.40.50.300">
    <property type="entry name" value="P-loop containing nucleotide triphosphate hydrolases"/>
    <property type="match status" value="1"/>
</dbReference>
<dbReference type="Gene3D" id="3.30.300.130">
    <property type="entry name" value="Fe-S cluster assembly (FSCA)"/>
    <property type="match status" value="1"/>
</dbReference>
<evidence type="ECO:0000256" key="3">
    <source>
        <dbReference type="ARBA" id="ARBA00022840"/>
    </source>
</evidence>
<organism evidence="8 9">
    <name type="scientific">Tumebacillus lacus</name>
    <dbReference type="NCBI Taxonomy" id="2995335"/>
    <lineage>
        <taxon>Bacteria</taxon>
        <taxon>Bacillati</taxon>
        <taxon>Bacillota</taxon>
        <taxon>Bacilli</taxon>
        <taxon>Bacillales</taxon>
        <taxon>Alicyclobacillaceae</taxon>
        <taxon>Tumebacillus</taxon>
    </lineage>
</organism>
<dbReference type="InterPro" id="IPR044304">
    <property type="entry name" value="NUBPL-like"/>
</dbReference>
<comment type="caution">
    <text evidence="8">The sequence shown here is derived from an EMBL/GenBank/DDBJ whole genome shotgun (WGS) entry which is preliminary data.</text>
</comment>
<comment type="function">
    <text evidence="6">Binds and transfers iron-sulfur (Fe-S) clusters to target apoproteins. Can hydrolyze ATP.</text>
</comment>
<dbReference type="Proteomes" id="UP001208017">
    <property type="component" value="Unassembled WGS sequence"/>
</dbReference>
<dbReference type="Pfam" id="PF01883">
    <property type="entry name" value="FeS_assembly_P"/>
    <property type="match status" value="1"/>
</dbReference>
<evidence type="ECO:0000259" key="7">
    <source>
        <dbReference type="Pfam" id="PF01883"/>
    </source>
</evidence>
<evidence type="ECO:0000256" key="6">
    <source>
        <dbReference type="HAMAP-Rule" id="MF_02040"/>
    </source>
</evidence>
<keyword evidence="9" id="KW-1185">Reference proteome</keyword>
<dbReference type="CDD" id="cd02037">
    <property type="entry name" value="Mrp_NBP35"/>
    <property type="match status" value="1"/>
</dbReference>
<dbReference type="InterPro" id="IPR019591">
    <property type="entry name" value="Mrp/NBP35_ATP-bd"/>
</dbReference>
<feature type="binding site" evidence="6">
    <location>
        <begin position="118"/>
        <end position="125"/>
    </location>
    <ligand>
        <name>ATP</name>
        <dbReference type="ChEBI" id="CHEBI:30616"/>
    </ligand>
</feature>
<dbReference type="InterPro" id="IPR034904">
    <property type="entry name" value="FSCA_dom_sf"/>
</dbReference>
<keyword evidence="4 6" id="KW-0408">Iron</keyword>
<keyword evidence="1 6" id="KW-0479">Metal-binding</keyword>
<dbReference type="PANTHER" id="PTHR42961">
    <property type="entry name" value="IRON-SULFUR PROTEIN NUBPL"/>
    <property type="match status" value="1"/>
</dbReference>
<dbReference type="InterPro" id="IPR027417">
    <property type="entry name" value="P-loop_NTPase"/>
</dbReference>
<name>A0ABT3X9P6_9BACL</name>
<dbReference type="InterPro" id="IPR002744">
    <property type="entry name" value="MIP18-like"/>
</dbReference>
<gene>
    <name evidence="8" type="ORF">OS242_20720</name>
</gene>
<dbReference type="SUPFAM" id="SSF117916">
    <property type="entry name" value="Fe-S cluster assembly (FSCA) domain-like"/>
    <property type="match status" value="1"/>
</dbReference>
<reference evidence="8 9" key="1">
    <citation type="submission" date="2022-11" db="EMBL/GenBank/DDBJ databases">
        <title>Study of microbial diversity in lake waters.</title>
        <authorList>
            <person name="Zhang J."/>
        </authorList>
    </citation>
    <scope>NUCLEOTIDE SEQUENCE [LARGE SCALE GENOMIC DNA]</scope>
    <source>
        <strain evidence="8 9">DT12</strain>
    </source>
</reference>
<keyword evidence="5 6" id="KW-0411">Iron-sulfur</keyword>
<dbReference type="RefSeq" id="WP_267153582.1">
    <property type="nucleotide sequence ID" value="NZ_JAPMLT010000018.1"/>
</dbReference>
<comment type="subunit">
    <text evidence="6">Homodimer.</text>
</comment>
<sequence>MLTEQAILDALRPVQDPEVHKSIVELGMVRKVEIKGDHAAIEVVLTIAGCPLRNKIDMDVREALAQVDGLKTYDLQLGTMTDEERANFRAVLQGTKDQPVPTLLDPESKTLFLAIASGKGGVGKSTVTANLAVALAKMGYRVGVIDADIYGFSIPGIFGIGDQKPTLIDNMLLPVIKHDVKIISMHFFVPDNRPVIWRGPMLGKMMRNFFAEVHWGDIDIMLLDMPPGTGDMALDVHQMLPKSKEVIVTTPQLHATEVAARVGTMAIQTNHEILGVVENMSYFEAHGEKHYIFGKGGGERLALELKTEVLAQIPLGVAEEKGDAIYDPQTPQGEAYARLAKTIGRKIDAVTMVGDRENF</sequence>
<proteinExistence type="inferred from homology"/>
<evidence type="ECO:0000313" key="8">
    <source>
        <dbReference type="EMBL" id="MCX7572335.1"/>
    </source>
</evidence>
<keyword evidence="6" id="KW-0378">Hydrolase</keyword>
<dbReference type="EMBL" id="JAPMLT010000018">
    <property type="protein sequence ID" value="MCX7572335.1"/>
    <property type="molecule type" value="Genomic_DNA"/>
</dbReference>
<evidence type="ECO:0000313" key="9">
    <source>
        <dbReference type="Proteomes" id="UP001208017"/>
    </source>
</evidence>
<dbReference type="PANTHER" id="PTHR42961:SF2">
    <property type="entry name" value="IRON-SULFUR PROTEIN NUBPL"/>
    <property type="match status" value="1"/>
</dbReference>
<dbReference type="HAMAP" id="MF_02040">
    <property type="entry name" value="Mrp_NBP35"/>
    <property type="match status" value="1"/>
</dbReference>
<dbReference type="GO" id="GO:0005524">
    <property type="term" value="F:ATP binding"/>
    <property type="evidence" value="ECO:0007669"/>
    <property type="project" value="UniProtKB-KW"/>
</dbReference>
<evidence type="ECO:0000256" key="5">
    <source>
        <dbReference type="ARBA" id="ARBA00023014"/>
    </source>
</evidence>
<evidence type="ECO:0000256" key="2">
    <source>
        <dbReference type="ARBA" id="ARBA00022741"/>
    </source>
</evidence>
<feature type="domain" description="MIP18 family-like" evidence="7">
    <location>
        <begin position="4"/>
        <end position="69"/>
    </location>
</feature>
<dbReference type="InterPro" id="IPR033756">
    <property type="entry name" value="YlxH/NBP35"/>
</dbReference>
<evidence type="ECO:0000256" key="4">
    <source>
        <dbReference type="ARBA" id="ARBA00023004"/>
    </source>
</evidence>
<protein>
    <recommendedName>
        <fullName evidence="6">Iron-sulfur cluster carrier protein</fullName>
    </recommendedName>
</protein>